<feature type="domain" description="Helicase C-terminal" evidence="3">
    <location>
        <begin position="231"/>
        <end position="376"/>
    </location>
</feature>
<dbReference type="CDD" id="cd00065">
    <property type="entry name" value="FYVE_like_SF"/>
    <property type="match status" value="1"/>
</dbReference>
<accession>A0A6B1D7Z5</accession>
<evidence type="ECO:0000259" key="3">
    <source>
        <dbReference type="PROSITE" id="PS51194"/>
    </source>
</evidence>
<dbReference type="PANTHER" id="PTHR47396:SF1">
    <property type="entry name" value="ATP-DEPENDENT HELICASE IRC3-RELATED"/>
    <property type="match status" value="1"/>
</dbReference>
<organism evidence="4">
    <name type="scientific">Caldilineaceae bacterium SB0661_bin_32</name>
    <dbReference type="NCBI Taxonomy" id="2605255"/>
    <lineage>
        <taxon>Bacteria</taxon>
        <taxon>Bacillati</taxon>
        <taxon>Chloroflexota</taxon>
        <taxon>Caldilineae</taxon>
        <taxon>Caldilineales</taxon>
        <taxon>Caldilineaceae</taxon>
    </lineage>
</organism>
<keyword evidence="4" id="KW-0067">ATP-binding</keyword>
<keyword evidence="4" id="KW-0547">Nucleotide-binding</keyword>
<dbReference type="GO" id="GO:0004386">
    <property type="term" value="F:helicase activity"/>
    <property type="evidence" value="ECO:0007669"/>
    <property type="project" value="UniProtKB-KW"/>
</dbReference>
<dbReference type="EMBL" id="VXMH01000074">
    <property type="protein sequence ID" value="MYC96150.1"/>
    <property type="molecule type" value="Genomic_DNA"/>
</dbReference>
<evidence type="ECO:0000256" key="1">
    <source>
        <dbReference type="SAM" id="MobiDB-lite"/>
    </source>
</evidence>
<feature type="domain" description="Helicase ATP-binding" evidence="2">
    <location>
        <begin position="17"/>
        <end position="173"/>
    </location>
</feature>
<evidence type="ECO:0000259" key="2">
    <source>
        <dbReference type="PROSITE" id="PS51192"/>
    </source>
</evidence>
<dbReference type="SMART" id="SM00490">
    <property type="entry name" value="HELICc"/>
    <property type="match status" value="1"/>
</dbReference>
<name>A0A6B1D7Z5_9CHLR</name>
<feature type="compositionally biased region" description="Basic residues" evidence="1">
    <location>
        <begin position="621"/>
        <end position="637"/>
    </location>
</feature>
<sequence length="724" mass="81077">MTQLRDYQEDLLYGVQVALAEEQARVMMQLPTGGGKTIIAGALLKEWLKGGRKAVWLTHRKELVTQTREQLVDADVASKVDARWTPGHDAPARRNGVAILMAQTVSRRTARMDVWSKYGSDDLMIVDEAHHAAADGWTRAMRQWPGRILGMTATPWRLSHKEGFDHLFSALLCGSQIVDLQSGNHLCDVQVRIPTPQWIVRGGAVDMTGEYSDAGIEAANQDRPDVMTAGALRFWQEHAQDRQTIVYAVSVNHANNLVKVFRNAGVPAAAMLGDTKEKERAALIAGFKRGILQVLVNVAVATEGFDLPDASCVVITRPTKSLTLYLQMVGRGLRPKEDNGNCLILDLAANAELHGLPADEREWSLEPREAQEADGDSLVVRCDQCGTVSPAASHTCRNCGAPFGKNCNRCGKWRAWTRWSLEKQCGDAHELVCDLCHRDTHIEAHLPIDEQLETALAELEDEEAEVPIPGHIKPDDDLDNRILGLLKEMLGQERLKVVGADEERRHELRNAIEDRETQLADESLLEDLFEDHIAHLPVNQRPESNPQKYRMFPQWEDNLRLELDGWKDELARLESKPIDRQLIFNGASDRIRNLLRQAAKDINLLPDTDDEATQMASQKSSRGKRSGKGSSRTHAHNRPYGASKNTATHPEQLKELALRLYDAGNNARQVAEELFDNDFGTRDGRMIGAQQMAQMLKRWTTEPKHDKPRRTREPLINPTDVGLN</sequence>
<dbReference type="PROSITE" id="PS51194">
    <property type="entry name" value="HELICASE_CTER"/>
    <property type="match status" value="1"/>
</dbReference>
<dbReference type="GO" id="GO:0005524">
    <property type="term" value="F:ATP binding"/>
    <property type="evidence" value="ECO:0007669"/>
    <property type="project" value="InterPro"/>
</dbReference>
<dbReference type="Gene3D" id="3.40.50.300">
    <property type="entry name" value="P-loop containing nucleotide triphosphate hydrolases"/>
    <property type="match status" value="2"/>
</dbReference>
<reference evidence="4" key="1">
    <citation type="submission" date="2019-09" db="EMBL/GenBank/DDBJ databases">
        <title>Characterisation of the sponge microbiome using genome-centric metagenomics.</title>
        <authorList>
            <person name="Engelberts J.P."/>
            <person name="Robbins S.J."/>
            <person name="De Goeij J.M."/>
            <person name="Aranda M."/>
            <person name="Bell S.C."/>
            <person name="Webster N.S."/>
        </authorList>
    </citation>
    <scope>NUCLEOTIDE SEQUENCE</scope>
    <source>
        <strain evidence="4">SB0661_bin_32</strain>
    </source>
</reference>
<gene>
    <name evidence="4" type="ORF">F4X14_14400</name>
</gene>
<dbReference type="SUPFAM" id="SSF52540">
    <property type="entry name" value="P-loop containing nucleoside triphosphate hydrolases"/>
    <property type="match status" value="1"/>
</dbReference>
<evidence type="ECO:0000313" key="4">
    <source>
        <dbReference type="EMBL" id="MYC96150.1"/>
    </source>
</evidence>
<keyword evidence="4" id="KW-0347">Helicase</keyword>
<dbReference type="Pfam" id="PF00271">
    <property type="entry name" value="Helicase_C"/>
    <property type="match status" value="1"/>
</dbReference>
<dbReference type="InterPro" id="IPR001650">
    <property type="entry name" value="Helicase_C-like"/>
</dbReference>
<keyword evidence="4" id="KW-0378">Hydrolase</keyword>
<dbReference type="InterPro" id="IPR006935">
    <property type="entry name" value="Helicase/UvrB_N"/>
</dbReference>
<dbReference type="GO" id="GO:0005829">
    <property type="term" value="C:cytosol"/>
    <property type="evidence" value="ECO:0007669"/>
    <property type="project" value="TreeGrafter"/>
</dbReference>
<feature type="region of interest" description="Disordered" evidence="1">
    <location>
        <begin position="606"/>
        <end position="649"/>
    </location>
</feature>
<dbReference type="PROSITE" id="PS51192">
    <property type="entry name" value="HELICASE_ATP_BIND_1"/>
    <property type="match status" value="1"/>
</dbReference>
<dbReference type="AlphaFoldDB" id="A0A6B1D7Z5"/>
<dbReference type="GO" id="GO:0016787">
    <property type="term" value="F:hydrolase activity"/>
    <property type="evidence" value="ECO:0007669"/>
    <property type="project" value="InterPro"/>
</dbReference>
<dbReference type="InterPro" id="IPR014001">
    <property type="entry name" value="Helicase_ATP-bd"/>
</dbReference>
<feature type="region of interest" description="Disordered" evidence="1">
    <location>
        <begin position="700"/>
        <end position="724"/>
    </location>
</feature>
<dbReference type="PANTHER" id="PTHR47396">
    <property type="entry name" value="TYPE I RESTRICTION ENZYME ECOKI R PROTEIN"/>
    <property type="match status" value="1"/>
</dbReference>
<dbReference type="Pfam" id="PF04851">
    <property type="entry name" value="ResIII"/>
    <property type="match status" value="1"/>
</dbReference>
<dbReference type="GO" id="GO:0003677">
    <property type="term" value="F:DNA binding"/>
    <property type="evidence" value="ECO:0007669"/>
    <property type="project" value="InterPro"/>
</dbReference>
<dbReference type="InterPro" id="IPR050742">
    <property type="entry name" value="Helicase_Restrict-Modif_Enz"/>
</dbReference>
<proteinExistence type="predicted"/>
<dbReference type="SMART" id="SM00487">
    <property type="entry name" value="DEXDc"/>
    <property type="match status" value="1"/>
</dbReference>
<protein>
    <submittedName>
        <fullName evidence="4">DEAD/DEAH box helicase</fullName>
    </submittedName>
</protein>
<comment type="caution">
    <text evidence="4">The sequence shown here is derived from an EMBL/GenBank/DDBJ whole genome shotgun (WGS) entry which is preliminary data.</text>
</comment>
<dbReference type="InterPro" id="IPR027417">
    <property type="entry name" value="P-loop_NTPase"/>
</dbReference>